<reference evidence="3" key="1">
    <citation type="submission" date="2020-06" db="EMBL/GenBank/DDBJ databases">
        <authorList>
            <consortium name="Plant Systems Biology data submission"/>
        </authorList>
    </citation>
    <scope>NUCLEOTIDE SEQUENCE</scope>
    <source>
        <strain evidence="3">D6</strain>
    </source>
</reference>
<accession>A0A9N8EVE0</accession>
<dbReference type="Gene3D" id="3.80.10.10">
    <property type="entry name" value="Ribonuclease Inhibitor"/>
    <property type="match status" value="2"/>
</dbReference>
<dbReference type="PANTHER" id="PTHR24111">
    <property type="entry name" value="LEUCINE-RICH REPEAT-CONTAINING PROTEIN 34"/>
    <property type="match status" value="1"/>
</dbReference>
<sequence>MMSAGGTDHGLLQSLRDNSILKLHLQLEYRIELVPLLEAIRENHSVEEVNLELHDTFQQRDDADVVIEQVMEVFDALSRLPRLCRLWIDSGQEQAMPFFVLSVLALVLVLRQAPQLARLALFDIELHGNSLEEWKQLELALRECGLQLQSCGLVGCRLAQETMDLTAITDTAANDDDEEDEDGVDSETTNTAEAGRYVLSSLMEHTMTNLPSLQWLEWTGQEANSLGCLTPSSLHKLCLSSSLTKLTLESFELHDRHLVAMAAALETSQTVQELKIACHQIGRVGCTALAQMLFVNTSLQNLTWQLEELVRLSISTTITTDQQQLENEQADQPDDNTTEPAAPPELEEDPILLVASALERNQTLQYFSLCGNATISRAGQEAFCNLLEHNMTLLHCEVDMHNNSVTLPEELVAQARLFLWLNELGRKQLLQGDVDNANQPQLPLDFVQDDQDVDPFVEKWIMALWNVRHNVDGIYHLLSMNPTLCELAAAYGTRSSCTSSHRRPTYSGLTHFQFKHFLS</sequence>
<evidence type="ECO:0000313" key="4">
    <source>
        <dbReference type="Proteomes" id="UP001153069"/>
    </source>
</evidence>
<dbReference type="Proteomes" id="UP001153069">
    <property type="component" value="Unassembled WGS sequence"/>
</dbReference>
<dbReference type="SUPFAM" id="SSF52047">
    <property type="entry name" value="RNI-like"/>
    <property type="match status" value="1"/>
</dbReference>
<feature type="region of interest" description="Disordered" evidence="2">
    <location>
        <begin position="170"/>
        <end position="190"/>
    </location>
</feature>
<dbReference type="InterPro" id="IPR032675">
    <property type="entry name" value="LRR_dom_sf"/>
</dbReference>
<feature type="compositionally biased region" description="Acidic residues" evidence="2">
    <location>
        <begin position="328"/>
        <end position="337"/>
    </location>
</feature>
<dbReference type="PANTHER" id="PTHR24111:SF0">
    <property type="entry name" value="LEUCINE-RICH REPEAT-CONTAINING PROTEIN"/>
    <property type="match status" value="1"/>
</dbReference>
<feature type="region of interest" description="Disordered" evidence="2">
    <location>
        <begin position="322"/>
        <end position="346"/>
    </location>
</feature>
<comment type="caution">
    <text evidence="3">The sequence shown here is derived from an EMBL/GenBank/DDBJ whole genome shotgun (WGS) entry which is preliminary data.</text>
</comment>
<proteinExistence type="predicted"/>
<gene>
    <name evidence="3" type="ORF">SEMRO_1802_G298520.1</name>
</gene>
<keyword evidence="4" id="KW-1185">Reference proteome</keyword>
<protein>
    <submittedName>
        <fullName evidence="3">Uncharacterized protein</fullName>
    </submittedName>
</protein>
<dbReference type="AlphaFoldDB" id="A0A9N8EVE0"/>
<keyword evidence="1" id="KW-0677">Repeat</keyword>
<evidence type="ECO:0000256" key="1">
    <source>
        <dbReference type="ARBA" id="ARBA00022737"/>
    </source>
</evidence>
<dbReference type="InterPro" id="IPR052201">
    <property type="entry name" value="LRR-containing_regulator"/>
</dbReference>
<evidence type="ECO:0000313" key="3">
    <source>
        <dbReference type="EMBL" id="CAB9526261.1"/>
    </source>
</evidence>
<organism evidence="3 4">
    <name type="scientific">Seminavis robusta</name>
    <dbReference type="NCBI Taxonomy" id="568900"/>
    <lineage>
        <taxon>Eukaryota</taxon>
        <taxon>Sar</taxon>
        <taxon>Stramenopiles</taxon>
        <taxon>Ochrophyta</taxon>
        <taxon>Bacillariophyta</taxon>
        <taxon>Bacillariophyceae</taxon>
        <taxon>Bacillariophycidae</taxon>
        <taxon>Naviculales</taxon>
        <taxon>Naviculaceae</taxon>
        <taxon>Seminavis</taxon>
    </lineage>
</organism>
<dbReference type="EMBL" id="CAICTM010001800">
    <property type="protein sequence ID" value="CAB9526261.1"/>
    <property type="molecule type" value="Genomic_DNA"/>
</dbReference>
<feature type="compositionally biased region" description="Acidic residues" evidence="2">
    <location>
        <begin position="173"/>
        <end position="185"/>
    </location>
</feature>
<evidence type="ECO:0000256" key="2">
    <source>
        <dbReference type="SAM" id="MobiDB-lite"/>
    </source>
</evidence>
<name>A0A9N8EVE0_9STRA</name>